<dbReference type="EMBL" id="MT813039">
    <property type="protein sequence ID" value="QWW27690.1"/>
    <property type="molecule type" value="Genomic_DNA"/>
</dbReference>
<organism evidence="4 29">
    <name type="scientific">Fowl aviadenovirus C</name>
    <dbReference type="NCBI Taxonomy" id="190063"/>
    <lineage>
        <taxon>Viruses</taxon>
        <taxon>Varidnaviria</taxon>
        <taxon>Bamfordvirae</taxon>
        <taxon>Preplasmiviricota</taxon>
        <taxon>Polisuviricotina</taxon>
        <taxon>Pharingeaviricetes</taxon>
        <taxon>Rowavirales</taxon>
        <taxon>Adenoviridae</taxon>
        <taxon>Aviadenovirus</taxon>
        <taxon>Aviadenovirus hydropericardii</taxon>
    </lineage>
</organism>
<dbReference type="Proteomes" id="UP000693878">
    <property type="component" value="Segment"/>
</dbReference>
<reference evidence="18" key="14">
    <citation type="submission" date="2018-01" db="EMBL/GenBank/DDBJ databases">
        <title>Epidemiological investigation and molecular differentiation of fowl adenovirus infections in commercial chickens in China.</title>
        <authorList>
            <person name="Luo Y."/>
            <person name="Zhao L."/>
            <person name="Weng Y."/>
        </authorList>
    </citation>
    <scope>NUCLEOTIDE SEQUENCE [LARGE SCALE GENOMIC DNA]</scope>
    <source>
        <strain evidence="18">CH/JS/TCZHP/2015</strain>
    </source>
</reference>
<evidence type="ECO:0000313" key="25">
    <source>
        <dbReference type="EMBL" id="QOE83673.1"/>
    </source>
</evidence>
<evidence type="ECO:0000313" key="24">
    <source>
        <dbReference type="EMBL" id="QLI42865.1"/>
    </source>
</evidence>
<dbReference type="EMBL" id="KX090424">
    <property type="protein sequence ID" value="AOS87931.1"/>
    <property type="molecule type" value="Genomic_DNA"/>
</dbReference>
<evidence type="ECO:0000313" key="27">
    <source>
        <dbReference type="Proteomes" id="UP000152565"/>
    </source>
</evidence>
<reference evidence="9" key="9">
    <citation type="submission" date="2017-02" db="EMBL/GenBank/DDBJ databases">
        <title>Complete genome characterization of Fowl Adenovirus Serotype 4 Strain isolated from chickens associated with hydropericardium syndrome in China.</title>
        <authorList>
            <person name="Ma J."/>
        </authorList>
    </citation>
    <scope>NUCLEOTIDE SEQUENCE [LARGE SCALE GENOMIC DNA]</scope>
    <source>
        <strain evidence="9">HB1502</strain>
        <strain evidence="11">HN1501</strain>
        <strain evidence="10">SD1501</strain>
    </source>
</reference>
<dbReference type="Proteomes" id="UP000165897">
    <property type="component" value="Segment"/>
</dbReference>
<evidence type="ECO:0000313" key="21">
    <source>
        <dbReference type="EMBL" id="AWT40685.1"/>
    </source>
</evidence>
<proteinExistence type="predicted"/>
<reference evidence="17" key="10">
    <citation type="submission" date="2017-02" db="EMBL/GenBank/DDBJ databases">
        <title>Molecular characteristics of fowl adenovirus serotype 4 isolated from pigeon.</title>
        <authorList>
            <person name="Li H."/>
            <person name="Wang J."/>
            <person name="Liu L."/>
            <person name="Liu S."/>
        </authorList>
    </citation>
    <scope>NUCLEOTIDE SEQUENCE [LARGE SCALE GENOMIC DNA]</scope>
    <source>
        <strain evidence="17">HLJ/160826</strain>
    </source>
</reference>
<dbReference type="EMBL" id="KX421403">
    <property type="protein sequence ID" value="AQT46128.1"/>
    <property type="molecule type" value="Genomic_DNA"/>
</dbReference>
<accession>A0A096ZH11</accession>
<dbReference type="Proteomes" id="UP000321061">
    <property type="component" value="Genome"/>
</dbReference>
<dbReference type="Proteomes" id="UP000320871">
    <property type="component" value="Segment"/>
</dbReference>
<reference evidence="24 34" key="17">
    <citation type="submission" date="2019-10" db="EMBL/GenBank/DDBJ databases">
        <authorList>
            <person name="Zhao L."/>
            <person name="Zhang X."/>
            <person name="Liu C."/>
        </authorList>
    </citation>
    <scope>NUCLEOTIDE SEQUENCE [LARGE SCALE GENOMIC DNA]</scope>
    <source>
        <strain evidence="24">CH/AHMG/2018</strain>
    </source>
</reference>
<evidence type="ECO:0000313" key="12">
    <source>
        <dbReference type="EMBL" id="ATV94780.1"/>
    </source>
</evidence>
<dbReference type="Proteomes" id="UP000316390">
    <property type="component" value="Segment"/>
</dbReference>
<evidence type="ECO:0000313" key="26">
    <source>
        <dbReference type="EMBL" id="QWW27690.1"/>
    </source>
</evidence>
<dbReference type="EMBL" id="KY436521">
    <property type="protein sequence ID" value="AUD07707.1"/>
    <property type="molecule type" value="Genomic_DNA"/>
</dbReference>
<evidence type="ECO:0000256" key="1">
    <source>
        <dbReference type="SAM" id="MobiDB-lite"/>
    </source>
</evidence>
<reference evidence="21" key="11">
    <citation type="submission" date="2017-07" db="EMBL/GenBank/DDBJ databases">
        <title>Whole genome of a virulent serotype 4 avian adenovirus isolated in Zhejiang Province of China.</title>
        <authorList>
            <person name="Zheng X."/>
            <person name="Li X."/>
            <person name="Mao S."/>
            <person name="Xia W."/>
            <person name="Mo K."/>
            <person name="Zhou J."/>
        </authorList>
    </citation>
    <scope>NUCLEOTIDE SEQUENCE [LARGE SCALE GENOMIC DNA]</scope>
    <source>
        <strain evidence="21">ZJ2015</strain>
    </source>
</reference>
<evidence type="ECO:0000313" key="9">
    <source>
        <dbReference type="EMBL" id="AQQ16951.1"/>
    </source>
</evidence>
<evidence type="ECO:0000313" key="8">
    <source>
        <dbReference type="EMBL" id="AOS87931.1"/>
    </source>
</evidence>
<reference evidence="6 27" key="2">
    <citation type="submission" date="2015-12" db="EMBL/GenBank/DDBJ databases">
        <title>Complete genome characterization of fowl adenoviruses isolated from chickens associated with hydropericardium syndrome in China.</title>
        <authorList>
            <person name="Li H."/>
            <person name="Wang J."/>
            <person name="Liu S."/>
        </authorList>
    </citation>
    <scope>NUCLEOTIDE SEQUENCE [LARGE SCALE GENOMIC DNA]</scope>
    <source>
        <strain evidence="6">HN/151025</strain>
    </source>
</reference>
<evidence type="ECO:0000313" key="32">
    <source>
        <dbReference type="Proteomes" id="UP000321061"/>
    </source>
</evidence>
<evidence type="ECO:0000259" key="3">
    <source>
        <dbReference type="Pfam" id="PF16812"/>
    </source>
</evidence>
<reference evidence="23 33" key="16">
    <citation type="submission" date="2019-03" db="EMBL/GenBank/DDBJ databases">
        <authorList>
            <person name="Zhai X."/>
        </authorList>
    </citation>
    <scope>NUCLEOTIDE SEQUENCE [LARGE SCALE GENOMIC DNA]</scope>
    <source>
        <strain evidence="23">SCDY</strain>
    </source>
</reference>
<dbReference type="InterPro" id="IPR038486">
    <property type="entry name" value="Fiber_prot_C_sf"/>
</dbReference>
<dbReference type="EMBL" id="MK629523">
    <property type="protein sequence ID" value="QEY87764.1"/>
    <property type="molecule type" value="Genomic_DNA"/>
</dbReference>
<dbReference type="InterPro" id="IPR010537">
    <property type="entry name" value="Avian_adenovirus_fibre_N"/>
</dbReference>
<dbReference type="EMBL" id="MF496037">
    <property type="protein sequence ID" value="AWR92729.1"/>
    <property type="molecule type" value="Genomic_DNA"/>
</dbReference>
<protein>
    <submittedName>
        <fullName evidence="4 6 13">Fiber-2</fullName>
    </submittedName>
</protein>
<reference evidence="19" key="13">
    <citation type="journal article" date="2018" name="Microb. Pathog.">
        <title>Complete genome sequence and pathogenicity of fowl adenovirus serotype 4 involved in hydropericardium syndrome in Southwest China.</title>
        <authorList>
            <person name="Guan R."/>
            <person name="Tian Y."/>
            <person name="Han X."/>
            <person name="Yang X."/>
            <person name="Wang H."/>
        </authorList>
    </citation>
    <scope>NUCLEOTIDE SEQUENCE [LARGE SCALE GENOMIC DNA]</scope>
    <source>
        <strain evidence="19">SCnj1601</strain>
    </source>
</reference>
<dbReference type="GO" id="GO:0019062">
    <property type="term" value="P:virion attachment to host cell"/>
    <property type="evidence" value="ECO:0007669"/>
    <property type="project" value="InterPro"/>
</dbReference>
<evidence type="ECO:0000313" key="7">
    <source>
        <dbReference type="EMBL" id="AOS87848.1"/>
    </source>
</evidence>
<feature type="domain" description="Avian adenovirus fibre N-terminal" evidence="2">
    <location>
        <begin position="243"/>
        <end position="273"/>
    </location>
</feature>
<dbReference type="Proteomes" id="UP000510761">
    <property type="component" value="Segment"/>
</dbReference>
<evidence type="ECO:0000313" key="18">
    <source>
        <dbReference type="EMBL" id="AUT77156.1"/>
    </source>
</evidence>
<name>A0A096ZH11_9ADEN</name>
<dbReference type="EMBL" id="MT119964">
    <property type="protein sequence ID" value="QOE83673.1"/>
    <property type="molecule type" value="Genomic_DNA"/>
</dbReference>
<reference evidence="25" key="18">
    <citation type="journal article" date="2020" name="Poult. Sci.">
        <title>Molecular relationship of the Fowl Adenovirus serotype 4 isolated from the contaminated live vaccine and wild strains isolated in China 2013-2018.</title>
        <authorList>
            <person name="Su Q."/>
            <person name="Hou L."/>
            <person name="Liu X."/>
            <person name="Cui Z."/>
            <person name="Chang S."/>
            <person name="Zhao P."/>
        </authorList>
    </citation>
    <scope>NUCLEOTIDE SEQUENCE</scope>
    <source>
        <strain evidence="25">FAdV-n22</strain>
    </source>
</reference>
<reference evidence="4 29" key="1">
    <citation type="journal article" date="2015" name="PLoS ONE">
        <title>Pathogenicity and Complete Genome Characterization of Fowl Adenoviruses Isolated from Chickens Associated with Inclusion Body Hepatitis and Hydropericardium Syndrome in China.</title>
        <authorList>
            <person name="Zhao J."/>
            <person name="Zhong Q."/>
            <person name="Zhao Y."/>
            <person name="Hu Y.X."/>
            <person name="Zhang G.Z."/>
        </authorList>
    </citation>
    <scope>NUCLEOTIDE SEQUENCE [LARGE SCALE GENOMIC DNA]</scope>
    <source>
        <strain evidence="4">JSJ13</strain>
    </source>
</reference>
<evidence type="ECO:0000313" key="15">
    <source>
        <dbReference type="EMBL" id="AUD07707.1"/>
    </source>
</evidence>
<dbReference type="Proteomes" id="UP000318794">
    <property type="component" value="Segment"/>
</dbReference>
<dbReference type="EMBL" id="MN606303">
    <property type="protein sequence ID" value="QLI42865.1"/>
    <property type="molecule type" value="Genomic_DNA"/>
</dbReference>
<reference evidence="13" key="8">
    <citation type="submission" date="2017-01" db="EMBL/GenBank/DDBJ databases">
        <authorList>
            <person name="Mah S.A."/>
            <person name="Swanson W.J."/>
            <person name="Moy G.W."/>
            <person name="Vacquier V.D."/>
        </authorList>
    </citation>
    <scope>NUCLEOTIDE SEQUENCE</scope>
    <source>
        <strain evidence="16">AH712</strain>
        <strain evidence="15">AH726</strain>
        <strain evidence="14">AQ</strain>
        <strain evidence="13">JS7</strain>
    </source>
</reference>
<dbReference type="EMBL" id="KX421401">
    <property type="protein sequence ID" value="AQQ16951.1"/>
    <property type="molecule type" value="Genomic_DNA"/>
</dbReference>
<dbReference type="Proteomes" id="UP000318388">
    <property type="component" value="Segment"/>
</dbReference>
<dbReference type="Proteomes" id="UP000662949">
    <property type="component" value="Segment"/>
</dbReference>
<dbReference type="Gene3D" id="2.60.90.30">
    <property type="entry name" value="Fiber protein 1, C-terminal domain"/>
    <property type="match status" value="1"/>
</dbReference>
<dbReference type="Proteomes" id="UP000173008">
    <property type="component" value="Genome"/>
</dbReference>
<reference evidence="5 28" key="3">
    <citation type="journal article" date="2016" name="Genome Announc.">
        <title>Genome Sequence of a Fowl Adenovirus Serotype 4 Strain Lethal to Chickens, Isolated from China.</title>
        <authorList>
            <person name="Li L."/>
            <person name="Luo L."/>
            <person name="Luo Q."/>
            <person name="Zhang T."/>
            <person name="Zhao K."/>
            <person name="Wang H."/>
            <person name="Zhang R."/>
            <person name="Lu Q."/>
            <person name="Pan Z."/>
            <person name="Shao H."/>
            <person name="Zhang W."/>
            <person name="Wen G."/>
        </authorList>
    </citation>
    <scope>NUCLEOTIDE SEQUENCE [LARGE SCALE GENOMIC DNA]</scope>
    <source>
        <strain evidence="5">HB1510</strain>
    </source>
</reference>
<dbReference type="EMBL" id="KY379035">
    <property type="protein sequence ID" value="ATV94780.1"/>
    <property type="molecule type" value="Genomic_DNA"/>
</dbReference>
<dbReference type="Proteomes" id="UP000317905">
    <property type="component" value="Segment"/>
</dbReference>
<dbReference type="Proteomes" id="UP000315193">
    <property type="component" value="Genome"/>
</dbReference>
<evidence type="ECO:0000313" key="31">
    <source>
        <dbReference type="Proteomes" id="UP000318273"/>
    </source>
</evidence>
<feature type="region of interest" description="Disordered" evidence="1">
    <location>
        <begin position="1"/>
        <end position="26"/>
    </location>
</feature>
<reference evidence="5" key="4">
    <citation type="submission" date="2016-01" db="EMBL/GenBank/DDBJ databases">
        <authorList>
            <person name="Li L.T."/>
            <person name="Wen G.Y."/>
        </authorList>
    </citation>
    <scope>NUCLEOTIDE SEQUENCE</scope>
    <source>
        <strain evidence="5">HB1510</strain>
    </source>
</reference>
<dbReference type="EMBL" id="KM096544">
    <property type="protein sequence ID" value="AIS19803.1"/>
    <property type="molecule type" value="Genomic_DNA"/>
</dbReference>
<evidence type="ECO:0000313" key="17">
    <source>
        <dbReference type="EMBL" id="AUR44945.1"/>
    </source>
</evidence>
<dbReference type="InterPro" id="IPR031822">
    <property type="entry name" value="AdHead_fibreRBD"/>
</dbReference>
<dbReference type="EMBL" id="KX421404">
    <property type="protein sequence ID" value="AQT46085.1"/>
    <property type="molecule type" value="Genomic_DNA"/>
</dbReference>
<dbReference type="EMBL" id="KY436522">
    <property type="protein sequence ID" value="AUD07731.1"/>
    <property type="molecule type" value="Genomic_DNA"/>
</dbReference>
<dbReference type="Proteomes" id="UP000319559">
    <property type="component" value="Segment"/>
</dbReference>
<dbReference type="Proteomes" id="UP000152565">
    <property type="component" value="Genome"/>
</dbReference>
<evidence type="ECO:0000313" key="5">
    <source>
        <dbReference type="EMBL" id="AMB36757.1"/>
    </source>
</evidence>
<dbReference type="Proteomes" id="UP000316794">
    <property type="component" value="Segment"/>
</dbReference>
<evidence type="ECO:0000313" key="4">
    <source>
        <dbReference type="EMBL" id="AIS19803.1"/>
    </source>
</evidence>
<dbReference type="EMBL" id="MF521611">
    <property type="protein sequence ID" value="AWT40685.1"/>
    <property type="molecule type" value="Genomic_DNA"/>
</dbReference>
<dbReference type="EMBL" id="KY436520">
    <property type="protein sequence ID" value="AUD07684.1"/>
    <property type="molecule type" value="Genomic_DNA"/>
</dbReference>
<evidence type="ECO:0000313" key="34">
    <source>
        <dbReference type="Proteomes" id="UP000510761"/>
    </source>
</evidence>
<dbReference type="Proteomes" id="UP000316932">
    <property type="component" value="Segment"/>
</dbReference>
<dbReference type="SMR" id="A0A096ZH11"/>
<evidence type="ECO:0000313" key="22">
    <source>
        <dbReference type="EMBL" id="QDY98306.1"/>
    </source>
</evidence>
<dbReference type="Proteomes" id="UP000318352">
    <property type="component" value="Segment"/>
</dbReference>
<dbReference type="EMBL" id="KY927938">
    <property type="protein sequence ID" value="AVD96444.1"/>
    <property type="molecule type" value="Genomic_DNA"/>
</dbReference>
<evidence type="ECO:0000313" key="30">
    <source>
        <dbReference type="Proteomes" id="UP000317905"/>
    </source>
</evidence>
<dbReference type="EMBL" id="KU587519">
    <property type="protein sequence ID" value="AMB36757.1"/>
    <property type="molecule type" value="Genomic_DNA"/>
</dbReference>
<dbReference type="Proteomes" id="UP000318140">
    <property type="component" value="Segment"/>
</dbReference>
<dbReference type="EMBL" id="MG824745">
    <property type="protein sequence ID" value="AUT77156.1"/>
    <property type="molecule type" value="Genomic_DNA"/>
</dbReference>
<evidence type="ECO:0000313" key="14">
    <source>
        <dbReference type="EMBL" id="AUD07684.1"/>
    </source>
</evidence>
<feature type="domain" description="Avian adenovirus fibre N-terminal" evidence="2">
    <location>
        <begin position="72"/>
        <end position="125"/>
    </location>
</feature>
<dbReference type="Proteomes" id="UP000320295">
    <property type="component" value="Segment"/>
</dbReference>
<evidence type="ECO:0000313" key="33">
    <source>
        <dbReference type="Proteomes" id="UP000326050"/>
    </source>
</evidence>
<reference evidence="26" key="19">
    <citation type="journal article" date="2021" name="J. Vet. Diagn. Invest.">
        <title>Emergence of fowl aviadenovirus C-4 in a backyard chicken flock in California.</title>
        <authorList>
            <person name="Mete A."/>
            <person name="Armien A.G."/>
            <person name="Rejmanek D."/>
            <person name="Mott M."/>
            <person name="Crossley B.M."/>
        </authorList>
    </citation>
    <scope>NUCLEOTIDE SEQUENCE</scope>
    <source>
        <strain evidence="26">D2004737</strain>
    </source>
</reference>
<evidence type="ECO:0000313" key="10">
    <source>
        <dbReference type="EMBL" id="AQT46085.1"/>
    </source>
</evidence>
<dbReference type="EMBL" id="KU245540">
    <property type="protein sequence ID" value="AMQ81276.1"/>
    <property type="molecule type" value="Genomic_DNA"/>
</dbReference>
<dbReference type="Pfam" id="PF06536">
    <property type="entry name" value="Av_adeno_fibre"/>
    <property type="match status" value="3"/>
</dbReference>
<evidence type="ECO:0000313" key="6">
    <source>
        <dbReference type="EMBL" id="AMQ81276.1"/>
    </source>
</evidence>
<reference evidence="8 31" key="6">
    <citation type="submission" date="2016-04" db="EMBL/GenBank/DDBJ databases">
        <title>Genome characterization of fowl adenovirus isolate from chickens associated with hepatitis and hydropericardium syndrome in China.</title>
        <authorList>
            <person name="Li H."/>
            <person name="Wang J."/>
            <person name="Liu S."/>
        </authorList>
    </citation>
    <scope>NUCLEOTIDE SEQUENCE [LARGE SCALE GENOMIC DNA]</scope>
    <source>
        <strain evidence="8">HN/151029</strain>
    </source>
</reference>
<feature type="domain" description="Fiber protein 1 C-terminal" evidence="3">
    <location>
        <begin position="283"/>
        <end position="469"/>
    </location>
</feature>
<reference evidence="22 32" key="15">
    <citation type="submission" date="2019-01" db="EMBL/GenBank/DDBJ databases">
        <authorList>
            <person name="Chen L."/>
            <person name="Yin L."/>
            <person name="Liu L."/>
            <person name="Peng P."/>
            <person name="Cao Y."/>
        </authorList>
    </citation>
    <scope>NUCLEOTIDE SEQUENCE [LARGE SCALE GENOMIC DNA]</scope>
    <source>
        <strain evidence="22">CH/GDYF/201706</strain>
    </source>
</reference>
<evidence type="ECO:0000259" key="2">
    <source>
        <dbReference type="Pfam" id="PF06536"/>
    </source>
</evidence>
<dbReference type="EMBL" id="KX061750">
    <property type="protein sequence ID" value="AOS87848.1"/>
    <property type="molecule type" value="Genomic_DNA"/>
</dbReference>
<dbReference type="Proteomes" id="UP000318273">
    <property type="component" value="Segment"/>
</dbReference>
<sequence>MLRAPKRRHSENGKPETEAGPSPAPIKRAKRMVRASQLDLVYPFDYVADPVGGLNPPFLGGSGPLVDQGGQLTLNVTDPIIIKNRSVDLAHDPSLDVNAQGQLAVAVDPEGALDITPDGLDVKVDGVTVMVNDDWELAVKVDPSGGLDSTAGGLGVSVDDTLLVDQGELGVHLNQQGPITADSSGIDLEINPNMFTVNTSTGSGVLELNLKAQGGIQADSSGVGVSVDESLQIVNNTLEVKPDPSGPLTVSANGLGLKYDTNTLAVTAGALTVVGGGSVSTPIATFVSGSPSLNTYNATTVNSSANAFSCAYYLQQWNIQGLLVTSLYLKLDSATMGNRPGDLNSANAKWFTFWVSAYLQQCNPSGIQAGTVSPSTATLTDFEPMANRSVTSPWTYSANGYYEPSIGEFQVFSPVVTGAWNPGNIGIRVLPVPVSASGERYTLLCYSLQCTNASIFNPNNSGTMIVGPVLYSCPAASLP</sequence>
<evidence type="ECO:0000313" key="11">
    <source>
        <dbReference type="EMBL" id="AQT46128.1"/>
    </source>
</evidence>
<evidence type="ECO:0000313" key="29">
    <source>
        <dbReference type="Proteomes" id="UP000173008"/>
    </source>
</evidence>
<evidence type="ECO:0000313" key="23">
    <source>
        <dbReference type="EMBL" id="QEY87764.1"/>
    </source>
</evidence>
<reference evidence="12" key="7">
    <citation type="submission" date="2016-12" db="EMBL/GenBank/DDBJ databases">
        <authorList>
            <person name="Song W.-J."/>
            <person name="Kurnit D.M."/>
        </authorList>
    </citation>
    <scope>NUCLEOTIDE SEQUENCE</scope>
    <source>
        <strain evidence="12">HN</strain>
    </source>
</reference>
<dbReference type="Proteomes" id="UP000326050">
    <property type="component" value="Segment"/>
</dbReference>
<dbReference type="EMBL" id="MK387062">
    <property type="protein sequence ID" value="QDY98306.1"/>
    <property type="molecule type" value="Genomic_DNA"/>
</dbReference>
<dbReference type="Pfam" id="PF16812">
    <property type="entry name" value="AdHead_fibreRBD"/>
    <property type="match status" value="1"/>
</dbReference>
<dbReference type="Proteomes" id="UP000317479">
    <property type="component" value="Segment"/>
</dbReference>
<dbReference type="EMBL" id="KY569422">
    <property type="protein sequence ID" value="AUR44945.1"/>
    <property type="molecule type" value="Genomic_DNA"/>
</dbReference>
<evidence type="ECO:0000313" key="19">
    <source>
        <dbReference type="EMBL" id="AVD96444.1"/>
    </source>
</evidence>
<dbReference type="Proteomes" id="UP000315230">
    <property type="component" value="Segment"/>
</dbReference>
<dbReference type="EMBL" id="KY436519">
    <property type="protein sequence ID" value="AUD07663.1"/>
    <property type="molecule type" value="Genomic_DNA"/>
</dbReference>
<feature type="domain" description="Avian adenovirus fibre N-terminal" evidence="2">
    <location>
        <begin position="171"/>
        <end position="230"/>
    </location>
</feature>
<evidence type="ECO:0000313" key="28">
    <source>
        <dbReference type="Proteomes" id="UP000165897"/>
    </source>
</evidence>
<evidence type="ECO:0000313" key="20">
    <source>
        <dbReference type="EMBL" id="AWR92729.1"/>
    </source>
</evidence>
<evidence type="ECO:0000313" key="13">
    <source>
        <dbReference type="EMBL" id="AUD07663.1"/>
    </source>
</evidence>
<reference evidence="20" key="12">
    <citation type="submission" date="2017-07" db="EMBL/GenBank/DDBJ databases">
        <authorList>
            <person name="Sun Z.S."/>
            <person name="Albrecht U."/>
            <person name="Echele G."/>
            <person name="Lee C.C."/>
        </authorList>
    </citation>
    <scope>NUCLEOTIDE SEQUENCE</scope>
    <source>
        <strain evidence="20">SD1511</strain>
    </source>
</reference>
<reference evidence="7 30" key="5">
    <citation type="submission" date="2016-04" db="EMBL/GenBank/DDBJ databases">
        <title>Genome characterization of an isolate HLJ/151129 of fowl adenovirus serotype 4.</title>
        <authorList>
            <person name="Li H."/>
            <person name="Wang J."/>
            <person name="Liu S."/>
        </authorList>
    </citation>
    <scope>NUCLEOTIDE SEQUENCE [LARGE SCALE GENOMIC DNA]</scope>
    <source>
        <strain evidence="7">HLJ/151118</strain>
    </source>
</reference>
<evidence type="ECO:0000313" key="16">
    <source>
        <dbReference type="EMBL" id="AUD07731.1"/>
    </source>
</evidence>